<dbReference type="EMBL" id="SIHO01000002">
    <property type="protein sequence ID" value="TFU02893.1"/>
    <property type="molecule type" value="Genomic_DNA"/>
</dbReference>
<evidence type="ECO:0000313" key="2">
    <source>
        <dbReference type="EMBL" id="TFU02893.1"/>
    </source>
</evidence>
<protein>
    <submittedName>
        <fullName evidence="2">General stress protein</fullName>
    </submittedName>
</protein>
<sequence>MPTPQDLEAKFWKALGADMTMMIGIDGTDDGHARPMTAQFENDRGPIWFFTSTDNGLAQSLMAGSRAIATYAAKDHDLFATVHGNLSRDADAATIDRLWNRYVAAWYTGKDDPKLVLLRLDPERAEIWLNESNVFAGLKMLFGMDPKPDYKDKVAEVTLG</sequence>
<keyword evidence="3" id="KW-1185">Reference proteome</keyword>
<dbReference type="InterPro" id="IPR012349">
    <property type="entry name" value="Split_barrel_FMN-bd"/>
</dbReference>
<dbReference type="RefSeq" id="WP_135245487.1">
    <property type="nucleotide sequence ID" value="NZ_SIHO01000002.1"/>
</dbReference>
<evidence type="ECO:0000313" key="3">
    <source>
        <dbReference type="Proteomes" id="UP000297737"/>
    </source>
</evidence>
<name>A0A4Y9EM51_9SPHN</name>
<dbReference type="Proteomes" id="UP000297737">
    <property type="component" value="Unassembled WGS sequence"/>
</dbReference>
<dbReference type="InterPro" id="IPR052917">
    <property type="entry name" value="Stress-Dev_Protein"/>
</dbReference>
<accession>A0A4Y9EM51</accession>
<dbReference type="AlphaFoldDB" id="A0A4Y9EM51"/>
<dbReference type="OrthoDB" id="1432662at2"/>
<dbReference type="InterPro" id="IPR038725">
    <property type="entry name" value="YdaG_split_barrel_FMN-bd"/>
</dbReference>
<organism evidence="2 3">
    <name type="scientific">Glacieibacterium arshaanense</name>
    <dbReference type="NCBI Taxonomy" id="2511025"/>
    <lineage>
        <taxon>Bacteria</taxon>
        <taxon>Pseudomonadati</taxon>
        <taxon>Pseudomonadota</taxon>
        <taxon>Alphaproteobacteria</taxon>
        <taxon>Sphingomonadales</taxon>
        <taxon>Sphingosinicellaceae</taxon>
        <taxon>Glacieibacterium</taxon>
    </lineage>
</organism>
<feature type="domain" description="General stress protein FMN-binding split barrel" evidence="1">
    <location>
        <begin position="8"/>
        <end position="140"/>
    </location>
</feature>
<evidence type="ECO:0000259" key="1">
    <source>
        <dbReference type="Pfam" id="PF16242"/>
    </source>
</evidence>
<dbReference type="Gene3D" id="2.30.110.10">
    <property type="entry name" value="Electron Transport, Fmn-binding Protein, Chain A"/>
    <property type="match status" value="1"/>
</dbReference>
<gene>
    <name evidence="2" type="ORF">EUV02_06680</name>
</gene>
<reference evidence="2 3" key="1">
    <citation type="submission" date="2019-02" db="EMBL/GenBank/DDBJ databases">
        <title>Polymorphobacter sp. isolated from the lake at the Tibet of China.</title>
        <authorList>
            <person name="Li A."/>
        </authorList>
    </citation>
    <scope>NUCLEOTIDE SEQUENCE [LARGE SCALE GENOMIC DNA]</scope>
    <source>
        <strain evidence="2 3">DJ1R-1</strain>
    </source>
</reference>
<comment type="caution">
    <text evidence="2">The sequence shown here is derived from an EMBL/GenBank/DDBJ whole genome shotgun (WGS) entry which is preliminary data.</text>
</comment>
<dbReference type="PANTHER" id="PTHR34818">
    <property type="entry name" value="PROTEIN BLI-3"/>
    <property type="match status" value="1"/>
</dbReference>
<dbReference type="PANTHER" id="PTHR34818:SF1">
    <property type="entry name" value="PROTEIN BLI-3"/>
    <property type="match status" value="1"/>
</dbReference>
<proteinExistence type="predicted"/>
<dbReference type="SUPFAM" id="SSF50475">
    <property type="entry name" value="FMN-binding split barrel"/>
    <property type="match status" value="1"/>
</dbReference>
<dbReference type="Pfam" id="PF16242">
    <property type="entry name" value="Pyrid_ox_like"/>
    <property type="match status" value="1"/>
</dbReference>